<dbReference type="PANTHER" id="PTHR33823">
    <property type="entry name" value="RNA POLYMERASE-BINDING TRANSCRIPTION FACTOR DKSA-RELATED"/>
    <property type="match status" value="1"/>
</dbReference>
<dbReference type="PROSITE" id="PS51128">
    <property type="entry name" value="ZF_DKSA_2"/>
    <property type="match status" value="1"/>
</dbReference>
<feature type="zinc finger region" description="dksA C4-type" evidence="4">
    <location>
        <begin position="79"/>
        <end position="103"/>
    </location>
</feature>
<reference evidence="8 9" key="1">
    <citation type="journal article" date="2015" name="PLoS ONE">
        <title>Azotobacter Genomes: The Genome of Azotobacter chroococcum NCIMB 8003 (ATCC 4412).</title>
        <authorList>
            <person name="Robson R.L."/>
            <person name="Jones R."/>
            <person name="Robson R.M."/>
            <person name="Schwartz A."/>
            <person name="Richardson T.H."/>
        </authorList>
    </citation>
    <scope>NUCLEOTIDE SEQUENCE [LARGE SCALE GENOMIC DNA]</scope>
    <source>
        <strain evidence="8 9">NCIMB 8003</strain>
    </source>
</reference>
<dbReference type="SUPFAM" id="SSF57716">
    <property type="entry name" value="Glucocorticoid receptor-like (DNA-binding domain)"/>
    <property type="match status" value="1"/>
</dbReference>
<evidence type="ECO:0000256" key="4">
    <source>
        <dbReference type="PROSITE-ProRule" id="PRU00510"/>
    </source>
</evidence>
<evidence type="ECO:0000313" key="8">
    <source>
        <dbReference type="EMBL" id="AJE20437.1"/>
    </source>
</evidence>
<dbReference type="STRING" id="1328314.Achr_9550"/>
<evidence type="ECO:0000256" key="5">
    <source>
        <dbReference type="SAM" id="MobiDB-lite"/>
    </source>
</evidence>
<feature type="domain" description="Zinc finger DksA/TraR C4-type" evidence="6">
    <location>
        <begin position="74"/>
        <end position="105"/>
    </location>
</feature>
<dbReference type="RefSeq" id="WP_039802332.1">
    <property type="nucleotide sequence ID" value="NZ_CP010415.1"/>
</dbReference>
<evidence type="ECO:0000259" key="7">
    <source>
        <dbReference type="Pfam" id="PF21173"/>
    </source>
</evidence>
<evidence type="ECO:0000256" key="2">
    <source>
        <dbReference type="ARBA" id="ARBA00022771"/>
    </source>
</evidence>
<sequence length="108" mass="12176">MADVFDPQGTLERLRRDYRQRAEAIRDDLARPHDADATERAGERQNDEVLQALLAEAEAGLRQVERARQRLAEGRYGLCRRCGQPIEPARLAALPVAELCLHCAGLER</sequence>
<dbReference type="InterPro" id="IPR000962">
    <property type="entry name" value="Znf_DskA_TraR"/>
</dbReference>
<evidence type="ECO:0000256" key="1">
    <source>
        <dbReference type="ARBA" id="ARBA00022723"/>
    </source>
</evidence>
<keyword evidence="2" id="KW-0863">Zinc-finger</keyword>
<dbReference type="EMBL" id="CP010415">
    <property type="protein sequence ID" value="AJE20437.1"/>
    <property type="molecule type" value="Genomic_DNA"/>
</dbReference>
<proteinExistence type="predicted"/>
<keyword evidence="3" id="KW-0862">Zinc</keyword>
<dbReference type="InterPro" id="IPR048487">
    <property type="entry name" value="DksA-like_N"/>
</dbReference>
<dbReference type="Pfam" id="PF01258">
    <property type="entry name" value="zf-dskA_traR"/>
    <property type="match status" value="1"/>
</dbReference>
<keyword evidence="1" id="KW-0479">Metal-binding</keyword>
<protein>
    <submittedName>
        <fullName evidence="8">Conjugal transfer protein TraR</fullName>
    </submittedName>
</protein>
<evidence type="ECO:0000313" key="9">
    <source>
        <dbReference type="Proteomes" id="UP000068210"/>
    </source>
</evidence>
<keyword evidence="9" id="KW-1185">Reference proteome</keyword>
<dbReference type="Proteomes" id="UP000068210">
    <property type="component" value="Chromosome"/>
</dbReference>
<accession>A0A0C4WQ97</accession>
<dbReference type="Pfam" id="PF21173">
    <property type="entry name" value="DksA-like_N"/>
    <property type="match status" value="1"/>
</dbReference>
<evidence type="ECO:0000259" key="6">
    <source>
        <dbReference type="Pfam" id="PF01258"/>
    </source>
</evidence>
<gene>
    <name evidence="8" type="ORF">Achr_9550</name>
</gene>
<organism evidence="8 9">
    <name type="scientific">Azotobacter chroococcum NCIMB 8003</name>
    <dbReference type="NCBI Taxonomy" id="1328314"/>
    <lineage>
        <taxon>Bacteria</taxon>
        <taxon>Pseudomonadati</taxon>
        <taxon>Pseudomonadota</taxon>
        <taxon>Gammaproteobacteria</taxon>
        <taxon>Pseudomonadales</taxon>
        <taxon>Pseudomonadaceae</taxon>
        <taxon>Azotobacter</taxon>
    </lineage>
</organism>
<dbReference type="KEGG" id="acx:Achr_9550"/>
<dbReference type="GO" id="GO:0008270">
    <property type="term" value="F:zinc ion binding"/>
    <property type="evidence" value="ECO:0007669"/>
    <property type="project" value="UniProtKB-KW"/>
</dbReference>
<feature type="region of interest" description="Disordered" evidence="5">
    <location>
        <begin position="25"/>
        <end position="45"/>
    </location>
</feature>
<dbReference type="HOGENOM" id="CLU_043144_3_2_6"/>
<name>A0A0C4WQ97_9GAMM</name>
<dbReference type="GeneID" id="61932263"/>
<dbReference type="PANTHER" id="PTHR33823:SF4">
    <property type="entry name" value="GENERAL STRESS PROTEIN 16O"/>
    <property type="match status" value="1"/>
</dbReference>
<dbReference type="AlphaFoldDB" id="A0A0C4WQ97"/>
<feature type="domain" description="DnaK suppressor protein-like N-terminal" evidence="7">
    <location>
        <begin position="10"/>
        <end position="71"/>
    </location>
</feature>
<dbReference type="Gene3D" id="1.20.120.910">
    <property type="entry name" value="DksA, coiled-coil domain"/>
    <property type="match status" value="1"/>
</dbReference>
<evidence type="ECO:0000256" key="3">
    <source>
        <dbReference type="ARBA" id="ARBA00022833"/>
    </source>
</evidence>